<dbReference type="InterPro" id="IPR000182">
    <property type="entry name" value="GNAT_dom"/>
</dbReference>
<keyword evidence="2" id="KW-1133">Transmembrane helix</keyword>
<evidence type="ECO:0000313" key="4">
    <source>
        <dbReference type="EMBL" id="KAJ9669578.1"/>
    </source>
</evidence>
<name>A0ABQ9P9M2_9PEZI</name>
<comment type="caution">
    <text evidence="4">The sequence shown here is derived from an EMBL/GenBank/DDBJ whole genome shotgun (WGS) entry which is preliminary data.</text>
</comment>
<evidence type="ECO:0000256" key="1">
    <source>
        <dbReference type="SAM" id="MobiDB-lite"/>
    </source>
</evidence>
<feature type="domain" description="N-acetyltransferase" evidence="3">
    <location>
        <begin position="229"/>
        <end position="308"/>
    </location>
</feature>
<dbReference type="Pfam" id="PF00583">
    <property type="entry name" value="Acetyltransf_1"/>
    <property type="match status" value="1"/>
</dbReference>
<keyword evidence="2" id="KW-0472">Membrane</keyword>
<evidence type="ECO:0000313" key="5">
    <source>
        <dbReference type="Proteomes" id="UP001172684"/>
    </source>
</evidence>
<proteinExistence type="predicted"/>
<feature type="region of interest" description="Disordered" evidence="1">
    <location>
        <begin position="65"/>
        <end position="86"/>
    </location>
</feature>
<evidence type="ECO:0000256" key="2">
    <source>
        <dbReference type="SAM" id="Phobius"/>
    </source>
</evidence>
<gene>
    <name evidence="4" type="ORF">H2201_000445</name>
</gene>
<protein>
    <recommendedName>
        <fullName evidence="3">N-acetyltransferase domain-containing protein</fullName>
    </recommendedName>
</protein>
<feature type="transmembrane region" description="Helical" evidence="2">
    <location>
        <begin position="162"/>
        <end position="185"/>
    </location>
</feature>
<reference evidence="4" key="1">
    <citation type="submission" date="2022-10" db="EMBL/GenBank/DDBJ databases">
        <title>Culturing micro-colonial fungi from biological soil crusts in the Mojave desert and describing Neophaeococcomyces mojavensis, and introducing the new genera and species Taxawa tesnikishii.</title>
        <authorList>
            <person name="Kurbessoian T."/>
            <person name="Stajich J.E."/>
        </authorList>
    </citation>
    <scope>NUCLEOTIDE SEQUENCE</scope>
    <source>
        <strain evidence="4">TK_1</strain>
    </source>
</reference>
<dbReference type="InterPro" id="IPR016181">
    <property type="entry name" value="Acyl_CoA_acyltransferase"/>
</dbReference>
<sequence>MVRRPVYIERPQAPIDGTQSTAYPSAEGYSYQDRIANGVPGFKTSATFLTSLSANLLLPDAYDPNAPSPLSTPPSMRASTELSSSAHLAPPSPLAFAFAASSTDPPSDALGTSLAGLSAGLSARCSATKGVLDTVYTPAITDAEKAAALQLVADSVAAQRRAAMLAVLLHPSVLGVYAALLALVARALYRNPCSSTALVTVFTSLTIAALVGVRWLTAGYTVLAAEIDWAWLAGDTVIIAKVARSGEVIGAVVLGWVCEGRGSGRRRNKGRGAVRAWTVAAGYRGNGVGAGLLEEAVRVVGERGREGVGFAEEHAHWERVLKSWFNGVFERRDRRARKKLQDIVDSRADFGRRR</sequence>
<keyword evidence="2" id="KW-0812">Transmembrane</keyword>
<dbReference type="Proteomes" id="UP001172684">
    <property type="component" value="Unassembled WGS sequence"/>
</dbReference>
<feature type="transmembrane region" description="Helical" evidence="2">
    <location>
        <begin position="197"/>
        <end position="217"/>
    </location>
</feature>
<organism evidence="4 5">
    <name type="scientific">Coniosporium apollinis</name>
    <dbReference type="NCBI Taxonomy" id="61459"/>
    <lineage>
        <taxon>Eukaryota</taxon>
        <taxon>Fungi</taxon>
        <taxon>Dikarya</taxon>
        <taxon>Ascomycota</taxon>
        <taxon>Pezizomycotina</taxon>
        <taxon>Dothideomycetes</taxon>
        <taxon>Dothideomycetes incertae sedis</taxon>
        <taxon>Coniosporium</taxon>
    </lineage>
</organism>
<accession>A0ABQ9P9M2</accession>
<dbReference type="SUPFAM" id="SSF55729">
    <property type="entry name" value="Acyl-CoA N-acyltransferases (Nat)"/>
    <property type="match status" value="1"/>
</dbReference>
<evidence type="ECO:0000259" key="3">
    <source>
        <dbReference type="Pfam" id="PF00583"/>
    </source>
</evidence>
<keyword evidence="5" id="KW-1185">Reference proteome</keyword>
<dbReference type="EMBL" id="JAPDRL010000002">
    <property type="protein sequence ID" value="KAJ9669578.1"/>
    <property type="molecule type" value="Genomic_DNA"/>
</dbReference>